<dbReference type="AlphaFoldDB" id="A0A3N0XGR3"/>
<comment type="caution">
    <text evidence="2">The sequence shown here is derived from an EMBL/GenBank/DDBJ whole genome shotgun (WGS) entry which is preliminary data.</text>
</comment>
<name>A0A3N0XGR3_ANAGA</name>
<reference evidence="2 3" key="1">
    <citation type="submission" date="2018-10" db="EMBL/GenBank/DDBJ databases">
        <title>Genome assembly for a Yunnan-Guizhou Plateau 3E fish, Anabarilius grahami (Regan), and its evolutionary and genetic applications.</title>
        <authorList>
            <person name="Jiang W."/>
        </authorList>
    </citation>
    <scope>NUCLEOTIDE SEQUENCE [LARGE SCALE GENOMIC DNA]</scope>
    <source>
        <strain evidence="2">AG-KIZ</strain>
        <tissue evidence="2">Muscle</tissue>
    </source>
</reference>
<dbReference type="EMBL" id="RJVU01075100">
    <property type="protein sequence ID" value="ROI16544.1"/>
    <property type="molecule type" value="Genomic_DNA"/>
</dbReference>
<dbReference type="Proteomes" id="UP000281406">
    <property type="component" value="Unassembled WGS sequence"/>
</dbReference>
<keyword evidence="1" id="KW-1133">Transmembrane helix</keyword>
<accession>A0A3N0XGR3</accession>
<evidence type="ECO:0000256" key="1">
    <source>
        <dbReference type="SAM" id="Phobius"/>
    </source>
</evidence>
<keyword evidence="1" id="KW-0472">Membrane</keyword>
<sequence length="170" mass="18799">MRIVSNGVQPYIVQSGVDTDGETQEEVTTFRMKLDVSECIIGTDVFRLLQDFPLAFKRAVGSNQSAIAILFAVLPYFSLALCIPAVIHSHWNGCGQTPICSGPQRPTLAAAGRGPGSIPPRKTVIMELDCRVCDDDKKPTRCAKPFHRMRKKENCEEKLMALQILAAFLY</sequence>
<organism evidence="2 3">
    <name type="scientific">Anabarilius grahami</name>
    <name type="common">Kanglang fish</name>
    <name type="synonym">Barilius grahami</name>
    <dbReference type="NCBI Taxonomy" id="495550"/>
    <lineage>
        <taxon>Eukaryota</taxon>
        <taxon>Metazoa</taxon>
        <taxon>Chordata</taxon>
        <taxon>Craniata</taxon>
        <taxon>Vertebrata</taxon>
        <taxon>Euteleostomi</taxon>
        <taxon>Actinopterygii</taxon>
        <taxon>Neopterygii</taxon>
        <taxon>Teleostei</taxon>
        <taxon>Ostariophysi</taxon>
        <taxon>Cypriniformes</taxon>
        <taxon>Xenocyprididae</taxon>
        <taxon>Xenocypridinae</taxon>
        <taxon>Xenocypridinae incertae sedis</taxon>
        <taxon>Anabarilius</taxon>
    </lineage>
</organism>
<evidence type="ECO:0000313" key="3">
    <source>
        <dbReference type="Proteomes" id="UP000281406"/>
    </source>
</evidence>
<gene>
    <name evidence="2" type="ORF">DPX16_2738</name>
</gene>
<dbReference type="OrthoDB" id="10265409at2759"/>
<proteinExistence type="predicted"/>
<keyword evidence="1" id="KW-0812">Transmembrane</keyword>
<evidence type="ECO:0000313" key="2">
    <source>
        <dbReference type="EMBL" id="ROI16544.1"/>
    </source>
</evidence>
<feature type="transmembrane region" description="Helical" evidence="1">
    <location>
        <begin position="66"/>
        <end position="87"/>
    </location>
</feature>
<protein>
    <submittedName>
        <fullName evidence="2">Uncharacterized protein</fullName>
    </submittedName>
</protein>
<keyword evidence="3" id="KW-1185">Reference proteome</keyword>